<protein>
    <recommendedName>
        <fullName evidence="4">Lysozyme</fullName>
    </recommendedName>
</protein>
<dbReference type="InterPro" id="IPR002196">
    <property type="entry name" value="Glyco_hydro_24"/>
</dbReference>
<dbReference type="InterPro" id="IPR052619">
    <property type="entry name" value="Phage_lysozyme-like"/>
</dbReference>
<comment type="caution">
    <text evidence="3">The sequence shown here is derived from an EMBL/GenBank/DDBJ whole genome shotgun (WGS) entry which is preliminary data.</text>
</comment>
<dbReference type="GO" id="GO:0031640">
    <property type="term" value="P:killing of cells of another organism"/>
    <property type="evidence" value="ECO:0007669"/>
    <property type="project" value="UniProtKB-KW"/>
</dbReference>
<proteinExistence type="predicted"/>
<keyword evidence="1" id="KW-0929">Antimicrobial</keyword>
<dbReference type="GO" id="GO:0009253">
    <property type="term" value="P:peptidoglycan catabolic process"/>
    <property type="evidence" value="ECO:0007669"/>
    <property type="project" value="InterPro"/>
</dbReference>
<dbReference type="EMBL" id="LAZR01014766">
    <property type="protein sequence ID" value="KKM16044.1"/>
    <property type="molecule type" value="Genomic_DNA"/>
</dbReference>
<dbReference type="Gene3D" id="1.10.530.40">
    <property type="match status" value="1"/>
</dbReference>
<sequence length="145" mass="16390">MALRDDLKEDEGLRLVPYKCSRGFWTVGYGYKFDDPVAIMLMENCAAPTITEKQAEELLDIKLREAEAGFRQIFHSVEMSQVRQDALTNMIYNLGVGGFKGFRKMISAVCLGDWERAAAEARDSQWFSQVGARAGRICDVLWKGL</sequence>
<keyword evidence="2" id="KW-0081">Bacteriolytic enzyme</keyword>
<dbReference type="SUPFAM" id="SSF53955">
    <property type="entry name" value="Lysozyme-like"/>
    <property type="match status" value="1"/>
</dbReference>
<name>A0A0F9I8S5_9ZZZZ</name>
<evidence type="ECO:0008006" key="4">
    <source>
        <dbReference type="Google" id="ProtNLM"/>
    </source>
</evidence>
<dbReference type="GO" id="GO:0016998">
    <property type="term" value="P:cell wall macromolecule catabolic process"/>
    <property type="evidence" value="ECO:0007669"/>
    <property type="project" value="InterPro"/>
</dbReference>
<gene>
    <name evidence="3" type="ORF">LCGC14_1689900</name>
</gene>
<accession>A0A0F9I8S5</accession>
<evidence type="ECO:0000256" key="2">
    <source>
        <dbReference type="ARBA" id="ARBA00022638"/>
    </source>
</evidence>
<dbReference type="Pfam" id="PF00959">
    <property type="entry name" value="Phage_lysozyme"/>
    <property type="match status" value="1"/>
</dbReference>
<dbReference type="PANTHER" id="PTHR37406">
    <property type="entry name" value="T4-TYPE LYSOZYME 1-RELATED"/>
    <property type="match status" value="1"/>
</dbReference>
<evidence type="ECO:0000256" key="1">
    <source>
        <dbReference type="ARBA" id="ARBA00022529"/>
    </source>
</evidence>
<dbReference type="AlphaFoldDB" id="A0A0F9I8S5"/>
<dbReference type="InterPro" id="IPR023347">
    <property type="entry name" value="Lysozyme_dom_sf"/>
</dbReference>
<organism evidence="3">
    <name type="scientific">marine sediment metagenome</name>
    <dbReference type="NCBI Taxonomy" id="412755"/>
    <lineage>
        <taxon>unclassified sequences</taxon>
        <taxon>metagenomes</taxon>
        <taxon>ecological metagenomes</taxon>
    </lineage>
</organism>
<dbReference type="GO" id="GO:0003796">
    <property type="term" value="F:lysozyme activity"/>
    <property type="evidence" value="ECO:0007669"/>
    <property type="project" value="InterPro"/>
</dbReference>
<evidence type="ECO:0000313" key="3">
    <source>
        <dbReference type="EMBL" id="KKM16044.1"/>
    </source>
</evidence>
<reference evidence="3" key="1">
    <citation type="journal article" date="2015" name="Nature">
        <title>Complex archaea that bridge the gap between prokaryotes and eukaryotes.</title>
        <authorList>
            <person name="Spang A."/>
            <person name="Saw J.H."/>
            <person name="Jorgensen S.L."/>
            <person name="Zaremba-Niedzwiedzka K."/>
            <person name="Martijn J."/>
            <person name="Lind A.E."/>
            <person name="van Eijk R."/>
            <person name="Schleper C."/>
            <person name="Guy L."/>
            <person name="Ettema T.J."/>
        </authorList>
    </citation>
    <scope>NUCLEOTIDE SEQUENCE</scope>
</reference>
<dbReference type="InterPro" id="IPR023346">
    <property type="entry name" value="Lysozyme-like_dom_sf"/>
</dbReference>
<dbReference type="GO" id="GO:0042742">
    <property type="term" value="P:defense response to bacterium"/>
    <property type="evidence" value="ECO:0007669"/>
    <property type="project" value="UniProtKB-KW"/>
</dbReference>
<dbReference type="PANTHER" id="PTHR37406:SF1">
    <property type="entry name" value="T4-TYPE LYSOZYME 1-RELATED"/>
    <property type="match status" value="1"/>
</dbReference>